<dbReference type="RefSeq" id="WP_094017725.1">
    <property type="nucleotide sequence ID" value="NZ_NMQW01000047.1"/>
</dbReference>
<accession>A0A229UKG6</accession>
<dbReference type="PROSITE" id="PS50977">
    <property type="entry name" value="HTH_TETR_2"/>
    <property type="match status" value="1"/>
</dbReference>
<dbReference type="PANTHER" id="PTHR30055:SF146">
    <property type="entry name" value="HTH-TYPE TRANSCRIPTIONAL DUAL REGULATOR CECR"/>
    <property type="match status" value="1"/>
</dbReference>
<evidence type="ECO:0000313" key="4">
    <source>
        <dbReference type="EMBL" id="OXM83399.1"/>
    </source>
</evidence>
<dbReference type="SUPFAM" id="SSF46689">
    <property type="entry name" value="Homeodomain-like"/>
    <property type="match status" value="1"/>
</dbReference>
<dbReference type="Proteomes" id="UP000215509">
    <property type="component" value="Unassembled WGS sequence"/>
</dbReference>
<dbReference type="PANTHER" id="PTHR30055">
    <property type="entry name" value="HTH-TYPE TRANSCRIPTIONAL REGULATOR RUTR"/>
    <property type="match status" value="1"/>
</dbReference>
<comment type="caution">
    <text evidence="4">The sequence shown here is derived from an EMBL/GenBank/DDBJ whole genome shotgun (WGS) entry which is preliminary data.</text>
</comment>
<sequence length="198" mass="22254">MAPLNDEQLHQIRDERKEQIMKAALNVFARRGIIGTKMNMIAAEAGISHGLLYHYFKSKDELFITLVEGAMIEADDEMKKANLMPGTPIERIRKLTEIILDEEGAPFFMLIHQARTADGVPDKAKALVQQYSMKSFVERLLPLFLEAQDKGEIVSGDPAMLISSYLSVLSGLMVLNVQDDEGFQIPEAEFLLRMLTGR</sequence>
<dbReference type="GO" id="GO:0000976">
    <property type="term" value="F:transcription cis-regulatory region binding"/>
    <property type="evidence" value="ECO:0007669"/>
    <property type="project" value="TreeGrafter"/>
</dbReference>
<organism evidence="4 5">
    <name type="scientific">Paenibacillus rigui</name>
    <dbReference type="NCBI Taxonomy" id="554312"/>
    <lineage>
        <taxon>Bacteria</taxon>
        <taxon>Bacillati</taxon>
        <taxon>Bacillota</taxon>
        <taxon>Bacilli</taxon>
        <taxon>Bacillales</taxon>
        <taxon>Paenibacillaceae</taxon>
        <taxon>Paenibacillus</taxon>
    </lineage>
</organism>
<dbReference type="AlphaFoldDB" id="A0A229UKG6"/>
<evidence type="ECO:0000256" key="2">
    <source>
        <dbReference type="PROSITE-ProRule" id="PRU00335"/>
    </source>
</evidence>
<proteinExistence type="predicted"/>
<dbReference type="PRINTS" id="PR00455">
    <property type="entry name" value="HTHTETR"/>
</dbReference>
<protein>
    <submittedName>
        <fullName evidence="4">TetR family transcriptional regulator</fullName>
    </submittedName>
</protein>
<dbReference type="InterPro" id="IPR009057">
    <property type="entry name" value="Homeodomain-like_sf"/>
</dbReference>
<dbReference type="InterPro" id="IPR050109">
    <property type="entry name" value="HTH-type_TetR-like_transc_reg"/>
</dbReference>
<gene>
    <name evidence="4" type="ORF">CF651_25640</name>
</gene>
<dbReference type="Pfam" id="PF00440">
    <property type="entry name" value="TetR_N"/>
    <property type="match status" value="1"/>
</dbReference>
<dbReference type="InterPro" id="IPR001647">
    <property type="entry name" value="HTH_TetR"/>
</dbReference>
<dbReference type="InterPro" id="IPR036271">
    <property type="entry name" value="Tet_transcr_reg_TetR-rel_C_sf"/>
</dbReference>
<evidence type="ECO:0000259" key="3">
    <source>
        <dbReference type="PROSITE" id="PS50977"/>
    </source>
</evidence>
<reference evidence="4 5" key="1">
    <citation type="submission" date="2017-07" db="EMBL/GenBank/DDBJ databases">
        <title>Genome sequencing and assembly of Paenibacillus rigui.</title>
        <authorList>
            <person name="Mayilraj S."/>
        </authorList>
    </citation>
    <scope>NUCLEOTIDE SEQUENCE [LARGE SCALE GENOMIC DNA]</scope>
    <source>
        <strain evidence="4 5">JCM 16352</strain>
    </source>
</reference>
<evidence type="ECO:0000256" key="1">
    <source>
        <dbReference type="ARBA" id="ARBA00023125"/>
    </source>
</evidence>
<feature type="domain" description="HTH tetR-type" evidence="3">
    <location>
        <begin position="14"/>
        <end position="74"/>
    </location>
</feature>
<feature type="DNA-binding region" description="H-T-H motif" evidence="2">
    <location>
        <begin position="37"/>
        <end position="56"/>
    </location>
</feature>
<dbReference type="SUPFAM" id="SSF48498">
    <property type="entry name" value="Tetracyclin repressor-like, C-terminal domain"/>
    <property type="match status" value="1"/>
</dbReference>
<dbReference type="GO" id="GO:0003700">
    <property type="term" value="F:DNA-binding transcription factor activity"/>
    <property type="evidence" value="ECO:0007669"/>
    <property type="project" value="TreeGrafter"/>
</dbReference>
<dbReference type="OrthoDB" id="2373640at2"/>
<name>A0A229UKG6_9BACL</name>
<keyword evidence="1 2" id="KW-0238">DNA-binding</keyword>
<dbReference type="EMBL" id="NMQW01000047">
    <property type="protein sequence ID" value="OXM83399.1"/>
    <property type="molecule type" value="Genomic_DNA"/>
</dbReference>
<keyword evidence="5" id="KW-1185">Reference proteome</keyword>
<evidence type="ECO:0000313" key="5">
    <source>
        <dbReference type="Proteomes" id="UP000215509"/>
    </source>
</evidence>
<dbReference type="Gene3D" id="1.10.357.10">
    <property type="entry name" value="Tetracycline Repressor, domain 2"/>
    <property type="match status" value="1"/>
</dbReference>